<dbReference type="PROSITE" id="PS50293">
    <property type="entry name" value="TPR_REGION"/>
    <property type="match status" value="3"/>
</dbReference>
<proteinExistence type="predicted"/>
<dbReference type="PROSITE" id="PS50005">
    <property type="entry name" value="TPR"/>
    <property type="match status" value="7"/>
</dbReference>
<dbReference type="EMBL" id="CAJZBQ010000030">
    <property type="protein sequence ID" value="CAG9322123.1"/>
    <property type="molecule type" value="Genomic_DNA"/>
</dbReference>
<feature type="repeat" description="TPR" evidence="3">
    <location>
        <begin position="283"/>
        <end position="316"/>
    </location>
</feature>
<keyword evidence="2 3" id="KW-0802">TPR repeat</keyword>
<feature type="coiled-coil region" evidence="4">
    <location>
        <begin position="399"/>
        <end position="426"/>
    </location>
</feature>
<comment type="caution">
    <text evidence="5">The sequence shown here is derived from an EMBL/GenBank/DDBJ whole genome shotgun (WGS) entry which is preliminary data.</text>
</comment>
<reference evidence="5" key="1">
    <citation type="submission" date="2021-09" db="EMBL/GenBank/DDBJ databases">
        <authorList>
            <consortium name="AG Swart"/>
            <person name="Singh M."/>
            <person name="Singh A."/>
            <person name="Seah K."/>
            <person name="Emmerich C."/>
        </authorList>
    </citation>
    <scope>NUCLEOTIDE SEQUENCE</scope>
    <source>
        <strain evidence="5">ATCC30299</strain>
    </source>
</reference>
<dbReference type="Proteomes" id="UP001162131">
    <property type="component" value="Unassembled WGS sequence"/>
</dbReference>
<evidence type="ECO:0000256" key="4">
    <source>
        <dbReference type="SAM" id="Coils"/>
    </source>
</evidence>
<dbReference type="PANTHER" id="PTHR44858">
    <property type="entry name" value="TETRATRICOPEPTIDE REPEAT PROTEIN 6"/>
    <property type="match status" value="1"/>
</dbReference>
<dbReference type="SUPFAM" id="SSF48452">
    <property type="entry name" value="TPR-like"/>
    <property type="match status" value="2"/>
</dbReference>
<evidence type="ECO:0000313" key="5">
    <source>
        <dbReference type="EMBL" id="CAG9322123.1"/>
    </source>
</evidence>
<dbReference type="Pfam" id="PF13414">
    <property type="entry name" value="TPR_11"/>
    <property type="match status" value="4"/>
</dbReference>
<keyword evidence="4" id="KW-0175">Coiled coil</keyword>
<accession>A0AAU9JMP5</accession>
<feature type="repeat" description="TPR" evidence="3">
    <location>
        <begin position="249"/>
        <end position="282"/>
    </location>
</feature>
<evidence type="ECO:0000313" key="6">
    <source>
        <dbReference type="Proteomes" id="UP001162131"/>
    </source>
</evidence>
<evidence type="ECO:0000256" key="3">
    <source>
        <dbReference type="PROSITE-ProRule" id="PRU00339"/>
    </source>
</evidence>
<name>A0AAU9JMP5_9CILI</name>
<evidence type="ECO:0000256" key="1">
    <source>
        <dbReference type="ARBA" id="ARBA00022737"/>
    </source>
</evidence>
<protein>
    <submittedName>
        <fullName evidence="5">Uncharacterized protein</fullName>
    </submittedName>
</protein>
<keyword evidence="6" id="KW-1185">Reference proteome</keyword>
<feature type="coiled-coil region" evidence="4">
    <location>
        <begin position="479"/>
        <end position="510"/>
    </location>
</feature>
<feature type="repeat" description="TPR" evidence="3">
    <location>
        <begin position="79"/>
        <end position="112"/>
    </location>
</feature>
<sequence length="814" mass="91992">MKPSSYQSSNESHLLQQSAKLLNDKNFTQALELCNLIIHSNPNCSEAFYHKGIALSWMKKYQESIQCCHTAVSLNPKSEEAYCLLAQGLQRIKNYEAAINTYASAIELNPKKIDSYINKADCHKALEDYEGEVKCYTSAIKIYPDSENLYNYRGNALRKLKRNEEAIESYNRAIELGPAYINAHINKAATCVECENYEEAVRSYDAALNLNPNGGNIYFAKGNALQNLDMHREAINCYDAAIRIDSNIVENYLNKANSLNELGEYDSAINCFNTAIRLMPDNRIAYINRGISMNKAGKYQEAVESYNIAIDMDPNDAEVHNEKGIALMNMGALNEAIESFTTAIRLNPDYALCFCNRGRVYNELKNERAALEDFKMASELIKQDNLRQSLPKSSFDFIRKTLRNDQAKLLEKLRKLQSNAIKFEEEIQIDSSLIKGNSVFKHLVSVQVEKIKEKQAELVEKLADKINPRNASHLVSQPTKELMDELKDLKKQMEDLKNHYNEEISKLSQDKVGKNEIEVSALKVNPVILQNSYLYLYYSALYDKLHTVIAEAEVICGGSLALDSSGPGSSIISYIIGMAPMFGNVLSAAFDICINTINNNSIKNQAIKLKTATGRNPEERESAIKKTAENITINIKRKLLNISKNQEIYFWRNQGLLQRCQDFFKVNVDHNLYQNPEEILGCIDALKIIMAIMSDQIEAGLTTEEFVLQASSIPSMLKFTKEATIEVQSNSSNSSKTSKKGKKKKKKCEVFAVFGIDYKNQLLSRPEILREIGKLTGLSLTKIIDYSWKLEELGHKPLDMDLDLLSSILLSFDE</sequence>
<organism evidence="5 6">
    <name type="scientific">Blepharisma stoltei</name>
    <dbReference type="NCBI Taxonomy" id="1481888"/>
    <lineage>
        <taxon>Eukaryota</taxon>
        <taxon>Sar</taxon>
        <taxon>Alveolata</taxon>
        <taxon>Ciliophora</taxon>
        <taxon>Postciliodesmatophora</taxon>
        <taxon>Heterotrichea</taxon>
        <taxon>Heterotrichida</taxon>
        <taxon>Blepharismidae</taxon>
        <taxon>Blepharisma</taxon>
    </lineage>
</organism>
<dbReference type="Pfam" id="PF13181">
    <property type="entry name" value="TPR_8"/>
    <property type="match status" value="2"/>
</dbReference>
<dbReference type="AlphaFoldDB" id="A0AAU9JMP5"/>
<feature type="repeat" description="TPR" evidence="3">
    <location>
        <begin position="317"/>
        <end position="350"/>
    </location>
</feature>
<evidence type="ECO:0000256" key="2">
    <source>
        <dbReference type="ARBA" id="ARBA00022803"/>
    </source>
</evidence>
<dbReference type="Gene3D" id="1.25.40.10">
    <property type="entry name" value="Tetratricopeptide repeat domain"/>
    <property type="match status" value="4"/>
</dbReference>
<feature type="repeat" description="TPR" evidence="3">
    <location>
        <begin position="45"/>
        <end position="78"/>
    </location>
</feature>
<feature type="repeat" description="TPR" evidence="3">
    <location>
        <begin position="181"/>
        <end position="214"/>
    </location>
</feature>
<gene>
    <name evidence="5" type="ORF">BSTOLATCC_MIC30503</name>
</gene>
<dbReference type="InterPro" id="IPR019734">
    <property type="entry name" value="TPR_rpt"/>
</dbReference>
<dbReference type="InterPro" id="IPR011990">
    <property type="entry name" value="TPR-like_helical_dom_sf"/>
</dbReference>
<dbReference type="InterPro" id="IPR050498">
    <property type="entry name" value="Ycf3"/>
</dbReference>
<dbReference type="PANTHER" id="PTHR44858:SF1">
    <property type="entry name" value="UDP-N-ACETYLGLUCOSAMINE--PEPTIDE N-ACETYLGLUCOSAMINYLTRANSFERASE SPINDLY-RELATED"/>
    <property type="match status" value="1"/>
</dbReference>
<dbReference type="SMART" id="SM00028">
    <property type="entry name" value="TPR"/>
    <property type="match status" value="11"/>
</dbReference>
<feature type="repeat" description="TPR" evidence="3">
    <location>
        <begin position="147"/>
        <end position="180"/>
    </location>
</feature>
<keyword evidence="1" id="KW-0677">Repeat</keyword>